<dbReference type="InterPro" id="IPR013099">
    <property type="entry name" value="K_chnl_dom"/>
</dbReference>
<dbReference type="AlphaFoldDB" id="A0A399R8Z1"/>
<keyword evidence="1" id="KW-1133">Transmembrane helix</keyword>
<keyword evidence="3" id="KW-0406">Ion transport</keyword>
<dbReference type="OrthoDB" id="2974133at2"/>
<feature type="transmembrane region" description="Helical" evidence="1">
    <location>
        <begin position="115"/>
        <end position="135"/>
    </location>
</feature>
<keyword evidence="1" id="KW-0472">Membrane</keyword>
<name>A0A399R8Z1_9PROT</name>
<keyword evidence="3" id="KW-0407">Ion channel</keyword>
<organism evidence="3 4">
    <name type="scientific">Henriciella mobilis</name>
    <dbReference type="NCBI Taxonomy" id="2305467"/>
    <lineage>
        <taxon>Bacteria</taxon>
        <taxon>Pseudomonadati</taxon>
        <taxon>Pseudomonadota</taxon>
        <taxon>Alphaproteobacteria</taxon>
        <taxon>Hyphomonadales</taxon>
        <taxon>Hyphomonadaceae</taxon>
        <taxon>Henriciella</taxon>
    </lineage>
</organism>
<reference evidence="3 4" key="1">
    <citation type="submission" date="2018-08" db="EMBL/GenBank/DDBJ databases">
        <title>Henriciella mobilis sp. nov., isolated from seawater.</title>
        <authorList>
            <person name="Cheng H."/>
            <person name="Wu Y.-H."/>
            <person name="Xu X.-W."/>
            <person name="Guo L.-L."/>
        </authorList>
    </citation>
    <scope>NUCLEOTIDE SEQUENCE [LARGE SCALE GENOMIC DNA]</scope>
    <source>
        <strain evidence="3 4">JN25</strain>
    </source>
</reference>
<dbReference type="GO" id="GO:0034220">
    <property type="term" value="P:monoatomic ion transmembrane transport"/>
    <property type="evidence" value="ECO:0007669"/>
    <property type="project" value="UniProtKB-KW"/>
</dbReference>
<accession>A0A399R8Z1</accession>
<dbReference type="Pfam" id="PF07885">
    <property type="entry name" value="Ion_trans_2"/>
    <property type="match status" value="1"/>
</dbReference>
<keyword evidence="4" id="KW-1185">Reference proteome</keyword>
<dbReference type="SUPFAM" id="SSF81324">
    <property type="entry name" value="Voltage-gated potassium channels"/>
    <property type="match status" value="1"/>
</dbReference>
<protein>
    <submittedName>
        <fullName evidence="3">Two pore domain potassium channel family protein</fullName>
    </submittedName>
</protein>
<proteinExistence type="predicted"/>
<feature type="transmembrane region" description="Helical" evidence="1">
    <location>
        <begin position="6"/>
        <end position="29"/>
    </location>
</feature>
<evidence type="ECO:0000313" key="4">
    <source>
        <dbReference type="Proteomes" id="UP000266385"/>
    </source>
</evidence>
<dbReference type="Proteomes" id="UP000266385">
    <property type="component" value="Unassembled WGS sequence"/>
</dbReference>
<evidence type="ECO:0000313" key="3">
    <source>
        <dbReference type="EMBL" id="RIJ27144.1"/>
    </source>
</evidence>
<comment type="caution">
    <text evidence="3">The sequence shown here is derived from an EMBL/GenBank/DDBJ whole genome shotgun (WGS) entry which is preliminary data.</text>
</comment>
<dbReference type="EMBL" id="QWFX01000014">
    <property type="protein sequence ID" value="RIJ27144.1"/>
    <property type="molecule type" value="Genomic_DNA"/>
</dbReference>
<keyword evidence="3" id="KW-0813">Transport</keyword>
<feature type="transmembrane region" description="Helical" evidence="1">
    <location>
        <begin position="50"/>
        <end position="75"/>
    </location>
</feature>
<evidence type="ECO:0000256" key="1">
    <source>
        <dbReference type="SAM" id="Phobius"/>
    </source>
</evidence>
<keyword evidence="1" id="KW-0812">Transmembrane</keyword>
<dbReference type="Gene3D" id="1.10.287.70">
    <property type="match status" value="1"/>
</dbReference>
<feature type="domain" description="Potassium channel" evidence="2">
    <location>
        <begin position="63"/>
        <end position="130"/>
    </location>
</feature>
<sequence length="160" mass="17532">MLIVLGIAAILVITTNAIHLAGLVGLSAVMRRQRFHPAHLETKIGQGMSIIVYVLSIFLLHAVEIWVYTAAFLWVNAFDNVYEALYYSISSFTTVGFGDVLPDHPWRMLGATESANGFLLIGWSTAFLVSISSKIRMFEASLEREGPAPQSLSTAAESEN</sequence>
<dbReference type="RefSeq" id="WP_119377258.1">
    <property type="nucleotide sequence ID" value="NZ_QWFX01000014.1"/>
</dbReference>
<evidence type="ECO:0000259" key="2">
    <source>
        <dbReference type="Pfam" id="PF07885"/>
    </source>
</evidence>
<gene>
    <name evidence="3" type="ORF">D1223_15050</name>
</gene>